<dbReference type="SUPFAM" id="SSF52540">
    <property type="entry name" value="P-loop containing nucleoside triphosphate hydrolases"/>
    <property type="match status" value="2"/>
</dbReference>
<comment type="caution">
    <text evidence="12">The sequence shown here is derived from an EMBL/GenBank/DDBJ whole genome shotgun (WGS) entry which is preliminary data.</text>
</comment>
<evidence type="ECO:0000256" key="9">
    <source>
        <dbReference type="ARBA" id="ARBA00023136"/>
    </source>
</evidence>
<evidence type="ECO:0000256" key="2">
    <source>
        <dbReference type="ARBA" id="ARBA00005417"/>
    </source>
</evidence>
<keyword evidence="4" id="KW-1003">Cell membrane</keyword>
<accession>A0A840DGM9</accession>
<evidence type="ECO:0000256" key="4">
    <source>
        <dbReference type="ARBA" id="ARBA00022475"/>
    </source>
</evidence>
<evidence type="ECO:0000256" key="5">
    <source>
        <dbReference type="ARBA" id="ARBA00022519"/>
    </source>
</evidence>
<keyword evidence="6" id="KW-0547">Nucleotide-binding</keyword>
<evidence type="ECO:0000256" key="8">
    <source>
        <dbReference type="ARBA" id="ARBA00022967"/>
    </source>
</evidence>
<evidence type="ECO:0000256" key="6">
    <source>
        <dbReference type="ARBA" id="ARBA00022741"/>
    </source>
</evidence>
<dbReference type="PROSITE" id="PS00211">
    <property type="entry name" value="ABC_TRANSPORTER_1"/>
    <property type="match status" value="1"/>
</dbReference>
<dbReference type="GO" id="GO:0016887">
    <property type="term" value="F:ATP hydrolysis activity"/>
    <property type="evidence" value="ECO:0007669"/>
    <property type="project" value="InterPro"/>
</dbReference>
<feature type="domain" description="ABC transporter" evidence="11">
    <location>
        <begin position="343"/>
        <end position="565"/>
    </location>
</feature>
<evidence type="ECO:0000256" key="3">
    <source>
        <dbReference type="ARBA" id="ARBA00022448"/>
    </source>
</evidence>
<reference evidence="12" key="1">
    <citation type="submission" date="2020-08" db="EMBL/GenBank/DDBJ databases">
        <title>Sequencing the genomes of 1000 actinobacteria strains.</title>
        <authorList>
            <person name="Klenk H.-P."/>
        </authorList>
    </citation>
    <scope>NUCLEOTIDE SEQUENCE [LARGE SCALE GENOMIC DNA]</scope>
    <source>
        <strain evidence="12">DSM 27064</strain>
    </source>
</reference>
<keyword evidence="8" id="KW-1278">Translocase</keyword>
<keyword evidence="13" id="KW-1185">Reference proteome</keyword>
<dbReference type="InterPro" id="IPR027417">
    <property type="entry name" value="P-loop_NTPase"/>
</dbReference>
<dbReference type="SMART" id="SM00382">
    <property type="entry name" value="AAA"/>
    <property type="match status" value="2"/>
</dbReference>
<feature type="domain" description="ABC transporter" evidence="11">
    <location>
        <begin position="7"/>
        <end position="291"/>
    </location>
</feature>
<proteinExistence type="inferred from homology"/>
<protein>
    <submittedName>
        <fullName evidence="12">Peptide/nickel transport system ATP-binding protein</fullName>
    </submittedName>
</protein>
<dbReference type="InterPro" id="IPR050388">
    <property type="entry name" value="ABC_Ni/Peptide_Import"/>
</dbReference>
<dbReference type="Pfam" id="PF00005">
    <property type="entry name" value="ABC_tran"/>
    <property type="match status" value="2"/>
</dbReference>
<dbReference type="AlphaFoldDB" id="A0A840DGM9"/>
<evidence type="ECO:0000313" key="13">
    <source>
        <dbReference type="Proteomes" id="UP000571183"/>
    </source>
</evidence>
<dbReference type="PANTHER" id="PTHR43297">
    <property type="entry name" value="OLIGOPEPTIDE TRANSPORT ATP-BINDING PROTEIN APPD"/>
    <property type="match status" value="1"/>
</dbReference>
<dbReference type="Gene3D" id="3.40.50.300">
    <property type="entry name" value="P-loop containing nucleotide triphosphate hydrolases"/>
    <property type="match status" value="2"/>
</dbReference>
<organism evidence="12 13">
    <name type="scientific">Canibacter oris</name>
    <dbReference type="NCBI Taxonomy" id="1365628"/>
    <lineage>
        <taxon>Bacteria</taxon>
        <taxon>Bacillati</taxon>
        <taxon>Actinomycetota</taxon>
        <taxon>Actinomycetes</taxon>
        <taxon>Micrococcales</taxon>
        <taxon>Microbacteriaceae</taxon>
        <taxon>Canibacter</taxon>
    </lineage>
</organism>
<dbReference type="EMBL" id="JACIFD010000001">
    <property type="protein sequence ID" value="MBB4070853.1"/>
    <property type="molecule type" value="Genomic_DNA"/>
</dbReference>
<evidence type="ECO:0000313" key="12">
    <source>
        <dbReference type="EMBL" id="MBB4070853.1"/>
    </source>
</evidence>
<evidence type="ECO:0000256" key="10">
    <source>
        <dbReference type="SAM" id="MobiDB-lite"/>
    </source>
</evidence>
<evidence type="ECO:0000256" key="1">
    <source>
        <dbReference type="ARBA" id="ARBA00004202"/>
    </source>
</evidence>
<dbReference type="Proteomes" id="UP000571183">
    <property type="component" value="Unassembled WGS sequence"/>
</dbReference>
<dbReference type="InterPro" id="IPR003439">
    <property type="entry name" value="ABC_transporter-like_ATP-bd"/>
</dbReference>
<dbReference type="GO" id="GO:0005524">
    <property type="term" value="F:ATP binding"/>
    <property type="evidence" value="ECO:0007669"/>
    <property type="project" value="UniProtKB-KW"/>
</dbReference>
<keyword evidence="5" id="KW-0997">Cell inner membrane</keyword>
<dbReference type="PROSITE" id="PS50893">
    <property type="entry name" value="ABC_TRANSPORTER_2"/>
    <property type="match status" value="2"/>
</dbReference>
<keyword evidence="9" id="KW-0472">Membrane</keyword>
<dbReference type="GO" id="GO:0005886">
    <property type="term" value="C:plasma membrane"/>
    <property type="evidence" value="ECO:0007669"/>
    <property type="project" value="UniProtKB-SubCell"/>
</dbReference>
<name>A0A840DGM9_9MICO</name>
<feature type="region of interest" description="Disordered" evidence="10">
    <location>
        <begin position="137"/>
        <end position="161"/>
    </location>
</feature>
<evidence type="ECO:0000256" key="7">
    <source>
        <dbReference type="ARBA" id="ARBA00022840"/>
    </source>
</evidence>
<feature type="compositionally biased region" description="Basic residues" evidence="10">
    <location>
        <begin position="143"/>
        <end position="154"/>
    </location>
</feature>
<dbReference type="PANTHER" id="PTHR43297:SF14">
    <property type="entry name" value="ATPASE AAA-TYPE CORE DOMAIN-CONTAINING PROTEIN"/>
    <property type="match status" value="1"/>
</dbReference>
<keyword evidence="3" id="KW-0813">Transport</keyword>
<evidence type="ECO:0000259" key="11">
    <source>
        <dbReference type="PROSITE" id="PS50893"/>
    </source>
</evidence>
<gene>
    <name evidence="12" type="ORF">F5897_000129</name>
</gene>
<comment type="subcellular location">
    <subcellularLocation>
        <location evidence="1">Cell membrane</location>
        <topology evidence="1">Peripheral membrane protein</topology>
    </subcellularLocation>
</comment>
<dbReference type="InterPro" id="IPR017871">
    <property type="entry name" value="ABC_transporter-like_CS"/>
</dbReference>
<sequence>MAAQPLLRLENLRVTTSTGEQLLAVDEFTVAAGETVAIIGNSGAGKSLLAKAAVGLLPPELSSSSTRHELCGVRVSAAAGHFARHRNRSAVGSENLSASAATPEGSIDDIRALHVGYINQDAQGAMDPLRSIYNAISEQPREQRRRAPKTRKNQPPHTPPLKELAHRVLSSAGFQNLNAKAVGQLLQRKPGAFSGGMRQRALIAAALAAQPQLLVADEPTSALDPHIAAAVLRELVAASHGKGLLLISHDLAAVQAHADRVLVIAAGHVVEQGAAAQLLAAPKHPVTRALVAAARGAREPQQMAPQSPPRSSVARAAAESTVSEMAATQELATEQPNTALVPENAANFSFSLRQAGYHRAHPVLDELSVAIPAGQCVAFIGPSGSGKSTAAKTLLGLVPHITDMRRSHNPKIAWVPQDTRSSLLPRMSVKQVLREAKPQATPATLTELLAAVELDTALNTKVAQLSGGQVQRLAIARALARDPELLLLDEPVSALDASIRQTMVALLQRIRSRHNLSMLLISHELSSVAQLADTVYVFAGGKIVERGSTTAIFAHPQSTAAQQMLLEYNSMR</sequence>
<keyword evidence="7 12" id="KW-0067">ATP-binding</keyword>
<comment type="similarity">
    <text evidence="2">Belongs to the ABC transporter superfamily.</text>
</comment>
<dbReference type="InterPro" id="IPR003593">
    <property type="entry name" value="AAA+_ATPase"/>
</dbReference>